<reference evidence="2 3" key="1">
    <citation type="submission" date="2016-10" db="EMBL/GenBank/DDBJ databases">
        <title>Silvanigrella aquatica sp. nov., isolated from a freshwater lake located in the Black Forest, Germany, description of Silvanigrellaceae fam. nov., Silvanigrellales ord. nov., reclassification of the order Bdellovibrionales in the class Oligoflexia, reclassification of the families Bacteriovoracaceae and Halobacteriovoraceae in the new order Bacteriovoracales ord. nov., and reclassification of the family Pseudobacteriovoracaceae in the order Oligoflexiales.</title>
        <authorList>
            <person name="Hahn M.W."/>
            <person name="Schmidt J."/>
            <person name="Koll U."/>
            <person name="Rohde M."/>
            <person name="Verbag S."/>
            <person name="Pitt A."/>
            <person name="Nakai R."/>
            <person name="Naganuma T."/>
            <person name="Lang E."/>
        </authorList>
    </citation>
    <scope>NUCLEOTIDE SEQUENCE [LARGE SCALE GENOMIC DNA]</scope>
    <source>
        <strain evidence="2 3">MWH-Nonnen-W8red</strain>
    </source>
</reference>
<feature type="transmembrane region" description="Helical" evidence="1">
    <location>
        <begin position="416"/>
        <end position="435"/>
    </location>
</feature>
<feature type="transmembrane region" description="Helical" evidence="1">
    <location>
        <begin position="268"/>
        <end position="287"/>
    </location>
</feature>
<keyword evidence="1" id="KW-1133">Transmembrane helix</keyword>
<feature type="transmembrane region" description="Helical" evidence="1">
    <location>
        <begin position="122"/>
        <end position="142"/>
    </location>
</feature>
<dbReference type="AlphaFoldDB" id="A0A1L4D313"/>
<feature type="transmembrane region" description="Helical" evidence="1">
    <location>
        <begin position="219"/>
        <end position="238"/>
    </location>
</feature>
<dbReference type="STRING" id="1915309.AXG55_12010"/>
<evidence type="ECO:0000313" key="3">
    <source>
        <dbReference type="Proteomes" id="UP000184731"/>
    </source>
</evidence>
<feature type="transmembrane region" description="Helical" evidence="1">
    <location>
        <begin position="244"/>
        <end position="263"/>
    </location>
</feature>
<feature type="transmembrane region" description="Helical" evidence="1">
    <location>
        <begin position="352"/>
        <end position="370"/>
    </location>
</feature>
<accession>A0A1L4D313</accession>
<protein>
    <submittedName>
        <fullName evidence="2">Uncharacterized protein</fullName>
    </submittedName>
</protein>
<proteinExistence type="predicted"/>
<dbReference type="RefSeq" id="WP_233231193.1">
    <property type="nucleotide sequence ID" value="NZ_CP017834.1"/>
</dbReference>
<dbReference type="EMBL" id="CP017834">
    <property type="protein sequence ID" value="APJ04590.1"/>
    <property type="molecule type" value="Genomic_DNA"/>
</dbReference>
<feature type="transmembrane region" description="Helical" evidence="1">
    <location>
        <begin position="149"/>
        <end position="169"/>
    </location>
</feature>
<dbReference type="KEGG" id="saqi:AXG55_12010"/>
<name>A0A1L4D313_9BACT</name>
<keyword evidence="1" id="KW-0812">Transmembrane</keyword>
<feature type="transmembrane region" description="Helical" evidence="1">
    <location>
        <begin position="382"/>
        <end position="404"/>
    </location>
</feature>
<evidence type="ECO:0000256" key="1">
    <source>
        <dbReference type="SAM" id="Phobius"/>
    </source>
</evidence>
<feature type="transmembrane region" description="Helical" evidence="1">
    <location>
        <begin position="62"/>
        <end position="82"/>
    </location>
</feature>
<feature type="transmembrane region" description="Helical" evidence="1">
    <location>
        <begin position="442"/>
        <end position="462"/>
    </location>
</feature>
<keyword evidence="1" id="KW-0472">Membrane</keyword>
<sequence>MVTYFISFFLALNFFSYIISFYIKTYFSYYYPIVFILILFISTYISMTKFRNVDKIYFPSKINLIFLLLFILFYSVVSFLPYNSIGIDEYFRLGMARYIDNYGLPVSNELFVASSLEVKNYYYYYQFLAVSIHKVFFNIISLEFIYNYLLLYIKYLLTIFIFLDIYNSVLSFLKKEYYLVRDKKIFLEFYFSLGVISLILPPLPYSLGMISLFEQQSSFATFIILITVSLMADCLKKVKESKDISAIITSFTLIWMMILVLYVTKFPYLTILLVGVLFYTFVIILLNRSLLNYLITVTIFALIFLYIAFNLHPMLSQVKVYKDNSKVFFYISWFELIKNIGISGYFPWIKSIYLSTLFSFGILWVWIIIFSKNFLAKCKINYLNALYATLLIMVLSGYILTFFIKLKAYTGGAESYWSYAGWYSLTILISISFIFCVFLKRYVLILSIILCFSGSIFSYLALKKYPFPNPNSYADKAMSWCKEINNYRKINNKENNKCVINNPLPFKTVYALNAVCDCFTITTDIEKGYITVDAPIYSNSVILNQFINSSKDPTDKIKNYLNENNFSEMYLIGRQISDLDPKFERDKLSKDSSIYIITK</sequence>
<keyword evidence="3" id="KW-1185">Reference proteome</keyword>
<gene>
    <name evidence="2" type="ORF">AXG55_12010</name>
</gene>
<evidence type="ECO:0000313" key="2">
    <source>
        <dbReference type="EMBL" id="APJ04590.1"/>
    </source>
</evidence>
<feature type="transmembrane region" description="Helical" evidence="1">
    <location>
        <begin position="189"/>
        <end position="207"/>
    </location>
</feature>
<dbReference type="Proteomes" id="UP000184731">
    <property type="component" value="Chromosome"/>
</dbReference>
<feature type="transmembrane region" description="Helical" evidence="1">
    <location>
        <begin position="293"/>
        <end position="315"/>
    </location>
</feature>
<feature type="transmembrane region" description="Helical" evidence="1">
    <location>
        <begin position="5"/>
        <end position="23"/>
    </location>
</feature>
<organism evidence="2 3">
    <name type="scientific">Silvanigrella aquatica</name>
    <dbReference type="NCBI Taxonomy" id="1915309"/>
    <lineage>
        <taxon>Bacteria</taxon>
        <taxon>Pseudomonadati</taxon>
        <taxon>Bdellovibrionota</taxon>
        <taxon>Oligoflexia</taxon>
        <taxon>Silvanigrellales</taxon>
        <taxon>Silvanigrellaceae</taxon>
        <taxon>Silvanigrella</taxon>
    </lineage>
</organism>
<feature type="transmembrane region" description="Helical" evidence="1">
    <location>
        <begin position="29"/>
        <end position="50"/>
    </location>
</feature>